<evidence type="ECO:0000313" key="1">
    <source>
        <dbReference type="EMBL" id="GHA41850.1"/>
    </source>
</evidence>
<name>A0ABQ3CSE2_9ACTN</name>
<dbReference type="EMBL" id="BMVN01000020">
    <property type="protein sequence ID" value="GHA41850.1"/>
    <property type="molecule type" value="Genomic_DNA"/>
</dbReference>
<gene>
    <name evidence="1" type="ORF">GCM10010345_53040</name>
</gene>
<protein>
    <submittedName>
        <fullName evidence="1">Uncharacterized protein</fullName>
    </submittedName>
</protein>
<evidence type="ECO:0000313" key="2">
    <source>
        <dbReference type="Proteomes" id="UP000653644"/>
    </source>
</evidence>
<comment type="caution">
    <text evidence="1">The sequence shown here is derived from an EMBL/GenBank/DDBJ whole genome shotgun (WGS) entry which is preliminary data.</text>
</comment>
<proteinExistence type="predicted"/>
<dbReference type="RefSeq" id="WP_189890051.1">
    <property type="nucleotide sequence ID" value="NZ_BMVN01000020.1"/>
</dbReference>
<keyword evidence="2" id="KW-1185">Reference proteome</keyword>
<organism evidence="1 2">
    <name type="scientific">Streptomyces canarius</name>
    <dbReference type="NCBI Taxonomy" id="285453"/>
    <lineage>
        <taxon>Bacteria</taxon>
        <taxon>Bacillati</taxon>
        <taxon>Actinomycetota</taxon>
        <taxon>Actinomycetes</taxon>
        <taxon>Kitasatosporales</taxon>
        <taxon>Streptomycetaceae</taxon>
        <taxon>Streptomyces</taxon>
    </lineage>
</organism>
<dbReference type="Proteomes" id="UP000653644">
    <property type="component" value="Unassembled WGS sequence"/>
</dbReference>
<accession>A0ABQ3CSE2</accession>
<sequence>MVALTREADFRDARRVPAEERTRRYFAGRSDGLRPSRAEELVVATT</sequence>
<reference evidence="2" key="1">
    <citation type="journal article" date="2019" name="Int. J. Syst. Evol. Microbiol.">
        <title>The Global Catalogue of Microorganisms (GCM) 10K type strain sequencing project: providing services to taxonomists for standard genome sequencing and annotation.</title>
        <authorList>
            <consortium name="The Broad Institute Genomics Platform"/>
            <consortium name="The Broad Institute Genome Sequencing Center for Infectious Disease"/>
            <person name="Wu L."/>
            <person name="Ma J."/>
        </authorList>
    </citation>
    <scope>NUCLEOTIDE SEQUENCE [LARGE SCALE GENOMIC DNA]</scope>
    <source>
        <strain evidence="2">JCM 4733</strain>
    </source>
</reference>